<keyword evidence="2" id="KW-1185">Reference proteome</keyword>
<proteinExistence type="predicted"/>
<gene>
    <name evidence="1" type="ORF">ACFODX_08830</name>
</gene>
<protein>
    <submittedName>
        <fullName evidence="1">Uncharacterized protein</fullName>
    </submittedName>
</protein>
<comment type="caution">
    <text evidence="1">The sequence shown here is derived from an EMBL/GenBank/DDBJ whole genome shotgun (WGS) entry which is preliminary data.</text>
</comment>
<dbReference type="EMBL" id="JBHRTF010000004">
    <property type="protein sequence ID" value="MFC3115656.1"/>
    <property type="molecule type" value="Genomic_DNA"/>
</dbReference>
<sequence>MLLSCDDLDDAINSLASFYGVKKHCIETMFNVKWPAFLSEDINHCDFSVNVELLSFVMAKHLNVSEPANISTYVSYYHRGRFDGSRKWYESGLLPSSDGIRALFEALRDLIPRESFIKLMSRSLAIVDEQISLGGQSEEGPFGFASLEVALGANKTGCDFSLPEFLIESSWVGREEERRQLAEIIIKYLSPVVVKFQVEVADSRSYVAWLWHYLWCKKFSIELPDLVPTYSGHGKAIQSEHILRIFPI</sequence>
<evidence type="ECO:0000313" key="2">
    <source>
        <dbReference type="Proteomes" id="UP001595555"/>
    </source>
</evidence>
<accession>A0ABV7FFS8</accession>
<dbReference type="Proteomes" id="UP001595555">
    <property type="component" value="Unassembled WGS sequence"/>
</dbReference>
<organism evidence="1 2">
    <name type="scientific">Cellvibrio fontiphilus</name>
    <dbReference type="NCBI Taxonomy" id="1815559"/>
    <lineage>
        <taxon>Bacteria</taxon>
        <taxon>Pseudomonadati</taxon>
        <taxon>Pseudomonadota</taxon>
        <taxon>Gammaproteobacteria</taxon>
        <taxon>Cellvibrionales</taxon>
        <taxon>Cellvibrionaceae</taxon>
        <taxon>Cellvibrio</taxon>
    </lineage>
</organism>
<evidence type="ECO:0000313" key="1">
    <source>
        <dbReference type="EMBL" id="MFC3115656.1"/>
    </source>
</evidence>
<reference evidence="2" key="1">
    <citation type="journal article" date="2019" name="Int. J. Syst. Evol. Microbiol.">
        <title>The Global Catalogue of Microorganisms (GCM) 10K type strain sequencing project: providing services to taxonomists for standard genome sequencing and annotation.</title>
        <authorList>
            <consortium name="The Broad Institute Genomics Platform"/>
            <consortium name="The Broad Institute Genome Sequencing Center for Infectious Disease"/>
            <person name="Wu L."/>
            <person name="Ma J."/>
        </authorList>
    </citation>
    <scope>NUCLEOTIDE SEQUENCE [LARGE SCALE GENOMIC DNA]</scope>
    <source>
        <strain evidence="2">KCTC 52237</strain>
    </source>
</reference>
<name>A0ABV7FFS8_9GAMM</name>
<dbReference type="RefSeq" id="WP_378118186.1">
    <property type="nucleotide sequence ID" value="NZ_JBHRTF010000004.1"/>
</dbReference>